<reference evidence="1 2" key="1">
    <citation type="submission" date="2015-08" db="EMBL/GenBank/DDBJ databases">
        <title>Next Generation Sequencing and Analysis of the Genome of Puccinia sorghi L Schw, the Causal Agent of Maize Common Rust.</title>
        <authorList>
            <person name="Rochi L."/>
            <person name="Burguener G."/>
            <person name="Darino M."/>
            <person name="Turjanski A."/>
            <person name="Kreff E."/>
            <person name="Dieguez M.J."/>
            <person name="Sacco F."/>
        </authorList>
    </citation>
    <scope>NUCLEOTIDE SEQUENCE [LARGE SCALE GENOMIC DNA]</scope>
    <source>
        <strain evidence="1 2">RO10H11247</strain>
    </source>
</reference>
<evidence type="ECO:0008006" key="3">
    <source>
        <dbReference type="Google" id="ProtNLM"/>
    </source>
</evidence>
<keyword evidence="2" id="KW-1185">Reference proteome</keyword>
<evidence type="ECO:0000313" key="1">
    <source>
        <dbReference type="EMBL" id="KNZ60371.1"/>
    </source>
</evidence>
<dbReference type="AlphaFoldDB" id="A0A0L6VHY3"/>
<organism evidence="1 2">
    <name type="scientific">Puccinia sorghi</name>
    <dbReference type="NCBI Taxonomy" id="27349"/>
    <lineage>
        <taxon>Eukaryota</taxon>
        <taxon>Fungi</taxon>
        <taxon>Dikarya</taxon>
        <taxon>Basidiomycota</taxon>
        <taxon>Pucciniomycotina</taxon>
        <taxon>Pucciniomycetes</taxon>
        <taxon>Pucciniales</taxon>
        <taxon>Pucciniaceae</taxon>
        <taxon>Puccinia</taxon>
    </lineage>
</organism>
<accession>A0A0L6VHY3</accession>
<gene>
    <name evidence="1" type="ORF">VP01_1563g1</name>
</gene>
<proteinExistence type="predicted"/>
<dbReference type="Proteomes" id="UP000037035">
    <property type="component" value="Unassembled WGS sequence"/>
</dbReference>
<comment type="caution">
    <text evidence="1">The sequence shown here is derived from an EMBL/GenBank/DDBJ whole genome shotgun (WGS) entry which is preliminary data.</text>
</comment>
<dbReference type="VEuPathDB" id="FungiDB:VP01_1563g1"/>
<sequence length="154" mass="17728">MGTGTGDMNRTGDRKRTGQCRIISGYGNHYFDCKKRSGVIYFSLISNSETTLYSFPYPIVNKYSISCTLVCDVNKRFMLTSIQSQLIKVRITWPSEFQFQLSSCTVTSKEKNMQLMNITVKWIMSCVVLHNLLADLKDQFNEIFKKGGWVRDPH</sequence>
<name>A0A0L6VHY3_9BASI</name>
<dbReference type="EMBL" id="LAVV01006263">
    <property type="protein sequence ID" value="KNZ60371.1"/>
    <property type="molecule type" value="Genomic_DNA"/>
</dbReference>
<protein>
    <recommendedName>
        <fullName evidence="3">DDE Tnp4 domain-containing protein</fullName>
    </recommendedName>
</protein>
<evidence type="ECO:0000313" key="2">
    <source>
        <dbReference type="Proteomes" id="UP000037035"/>
    </source>
</evidence>